<reference evidence="8" key="1">
    <citation type="journal article" date="2020" name="Ecol. Evol.">
        <title>Genome structure and content of the rice root-knot nematode (Meloidogyne graminicola).</title>
        <authorList>
            <person name="Phan N.T."/>
            <person name="Danchin E.G.J."/>
            <person name="Klopp C."/>
            <person name="Perfus-Barbeoch L."/>
            <person name="Kozlowski D.K."/>
            <person name="Koutsovoulos G.D."/>
            <person name="Lopez-Roques C."/>
            <person name="Bouchez O."/>
            <person name="Zahm M."/>
            <person name="Besnard G."/>
            <person name="Bellafiore S."/>
        </authorList>
    </citation>
    <scope>NUCLEOTIDE SEQUENCE</scope>
    <source>
        <strain evidence="8">VN-18</strain>
    </source>
</reference>
<dbReference type="GO" id="GO:0042276">
    <property type="term" value="P:error-prone translesion synthesis"/>
    <property type="evidence" value="ECO:0007669"/>
    <property type="project" value="InterPro"/>
</dbReference>
<evidence type="ECO:0000256" key="5">
    <source>
        <dbReference type="ARBA" id="ARBA00044677"/>
    </source>
</evidence>
<dbReference type="OrthoDB" id="5988181at2759"/>
<dbReference type="AlphaFoldDB" id="A0A8T0A1K7"/>
<keyword evidence="3" id="KW-0548">Nucleotidyltransferase</keyword>
<dbReference type="GO" id="GO:0005634">
    <property type="term" value="C:nucleus"/>
    <property type="evidence" value="ECO:0007669"/>
    <property type="project" value="TreeGrafter"/>
</dbReference>
<dbReference type="EMBL" id="JABEBT010000007">
    <property type="protein sequence ID" value="KAF7639189.1"/>
    <property type="molecule type" value="Genomic_DNA"/>
</dbReference>
<dbReference type="PANTHER" id="PTHR31399:SF0">
    <property type="entry name" value="DNA-DIRECTED PRIMASE_POLYMERASE PROTEIN"/>
    <property type="match status" value="1"/>
</dbReference>
<dbReference type="GO" id="GO:0009411">
    <property type="term" value="P:response to UV"/>
    <property type="evidence" value="ECO:0007669"/>
    <property type="project" value="TreeGrafter"/>
</dbReference>
<dbReference type="GO" id="GO:0003682">
    <property type="term" value="F:chromatin binding"/>
    <property type="evidence" value="ECO:0007669"/>
    <property type="project" value="TreeGrafter"/>
</dbReference>
<organism evidence="8 9">
    <name type="scientific">Meloidogyne graminicola</name>
    <dbReference type="NCBI Taxonomy" id="189291"/>
    <lineage>
        <taxon>Eukaryota</taxon>
        <taxon>Metazoa</taxon>
        <taxon>Ecdysozoa</taxon>
        <taxon>Nematoda</taxon>
        <taxon>Chromadorea</taxon>
        <taxon>Rhabditida</taxon>
        <taxon>Tylenchina</taxon>
        <taxon>Tylenchomorpha</taxon>
        <taxon>Tylenchoidea</taxon>
        <taxon>Meloidogynidae</taxon>
        <taxon>Meloidogyninae</taxon>
        <taxon>Meloidogyne</taxon>
    </lineage>
</organism>
<evidence type="ECO:0000313" key="9">
    <source>
        <dbReference type="Proteomes" id="UP000605970"/>
    </source>
</evidence>
<evidence type="ECO:0000256" key="3">
    <source>
        <dbReference type="ARBA" id="ARBA00022932"/>
    </source>
</evidence>
<accession>A0A8T0A1K7</accession>
<evidence type="ECO:0000256" key="4">
    <source>
        <dbReference type="ARBA" id="ARBA00026139"/>
    </source>
</evidence>
<dbReference type="PANTHER" id="PTHR31399">
    <property type="entry name" value="DNA-DIRECTED PRIMASE / POLYMERASE PROTEIN"/>
    <property type="match status" value="1"/>
</dbReference>
<name>A0A8T0A1K7_9BILA</name>
<dbReference type="InterPro" id="IPR044917">
    <property type="entry name" value="PRIMPOL"/>
</dbReference>
<evidence type="ECO:0000256" key="7">
    <source>
        <dbReference type="ARBA" id="ARBA00047303"/>
    </source>
</evidence>
<keyword evidence="3" id="KW-0808">Transferase</keyword>
<proteinExistence type="inferred from homology"/>
<comment type="catalytic activity">
    <reaction evidence="7">
        <text>DNA(n) + a 2'-deoxyribonucleoside 5'-triphosphate = DNA(n+1) + diphosphate</text>
        <dbReference type="Rhea" id="RHEA:22508"/>
        <dbReference type="Rhea" id="RHEA-COMP:17339"/>
        <dbReference type="Rhea" id="RHEA-COMP:17340"/>
        <dbReference type="ChEBI" id="CHEBI:33019"/>
        <dbReference type="ChEBI" id="CHEBI:61560"/>
        <dbReference type="ChEBI" id="CHEBI:173112"/>
        <dbReference type="EC" id="2.7.7.7"/>
    </reaction>
    <physiologicalReaction direction="left-to-right" evidence="7">
        <dbReference type="Rhea" id="RHEA:22509"/>
    </physiologicalReaction>
</comment>
<evidence type="ECO:0000256" key="6">
    <source>
        <dbReference type="ARBA" id="ARBA00044768"/>
    </source>
</evidence>
<evidence type="ECO:0000256" key="2">
    <source>
        <dbReference type="ARBA" id="ARBA00012417"/>
    </source>
</evidence>
<dbReference type="Pfam" id="PF03121">
    <property type="entry name" value="Herpes_UL52"/>
    <property type="match status" value="1"/>
</dbReference>
<keyword evidence="3" id="KW-0239">DNA-directed DNA polymerase</keyword>
<dbReference type="Proteomes" id="UP000605970">
    <property type="component" value="Unassembled WGS sequence"/>
</dbReference>
<comment type="caution">
    <text evidence="8">The sequence shown here is derived from an EMBL/GenBank/DDBJ whole genome shotgun (WGS) entry which is preliminary data.</text>
</comment>
<gene>
    <name evidence="8" type="ORF">Mgra_00001419</name>
</gene>
<comment type="similarity">
    <text evidence="1">Belongs to the eukaryotic-type primase small subunit family.</text>
</comment>
<dbReference type="EC" id="2.7.7.102" evidence="6"/>
<comment type="catalytic activity">
    <reaction evidence="5">
        <text>ssDNA + n NTP = ssDNA/pppN(pN)n-1 hybrid + (n-1) diphosphate.</text>
        <dbReference type="EC" id="2.7.7.102"/>
    </reaction>
</comment>
<sequence length="257" mass="29923">MRENIGEDENDQNLPSNYCVRKVPLTISSLPSTSDKYYSKIIELAVGREGTYSPFPFIDAYMLRIFRRFNSRAEIRMWRIICVFVDESKCENTNDTLPLPKTNGSDRRYNIQYQLNKSRYCMSRGREHRNNNVYWVVNLIGFYFVQRCFDKIDCPDYISPAFAFPREICLKLYSCIGPVFNKLGISSKGYTLPDLDSLLQKQYPAVSDSFNKSIEWNERYGGALNFLELHSTPSSLKEREEQNKSNLVGEEEIDVVN</sequence>
<dbReference type="EC" id="2.7.7.7" evidence="2"/>
<evidence type="ECO:0000256" key="1">
    <source>
        <dbReference type="ARBA" id="ARBA00009762"/>
    </source>
</evidence>
<keyword evidence="9" id="KW-1185">Reference proteome</keyword>
<dbReference type="GO" id="GO:0003887">
    <property type="term" value="F:DNA-directed DNA polymerase activity"/>
    <property type="evidence" value="ECO:0007669"/>
    <property type="project" value="UniProtKB-KW"/>
</dbReference>
<protein>
    <recommendedName>
        <fullName evidence="4">DNA-directed primase/polymerase protein</fullName>
        <ecNumber evidence="6">2.7.7.102</ecNumber>
        <ecNumber evidence="2">2.7.7.7</ecNumber>
    </recommendedName>
</protein>
<dbReference type="GO" id="GO:0006264">
    <property type="term" value="P:mitochondrial DNA replication"/>
    <property type="evidence" value="ECO:0007669"/>
    <property type="project" value="TreeGrafter"/>
</dbReference>
<evidence type="ECO:0000313" key="8">
    <source>
        <dbReference type="EMBL" id="KAF7639189.1"/>
    </source>
</evidence>
<dbReference type="GO" id="GO:0005759">
    <property type="term" value="C:mitochondrial matrix"/>
    <property type="evidence" value="ECO:0007669"/>
    <property type="project" value="TreeGrafter"/>
</dbReference>
<dbReference type="GO" id="GO:0031297">
    <property type="term" value="P:replication fork processing"/>
    <property type="evidence" value="ECO:0007669"/>
    <property type="project" value="TreeGrafter"/>
</dbReference>